<dbReference type="PIRSF" id="PIRSF000089">
    <property type="entry name" value="Electra_flavoP_a"/>
    <property type="match status" value="1"/>
</dbReference>
<dbReference type="PANTHER" id="PTHR43153:SF1">
    <property type="entry name" value="ELECTRON TRANSFER FLAVOPROTEIN SUBUNIT ALPHA, MITOCHONDRIAL"/>
    <property type="match status" value="1"/>
</dbReference>
<dbReference type="Pfam" id="PF01012">
    <property type="entry name" value="ETF"/>
    <property type="match status" value="1"/>
</dbReference>
<dbReference type="EMBL" id="BONN01000011">
    <property type="protein sequence ID" value="GIG33978.1"/>
    <property type="molecule type" value="Genomic_DNA"/>
</dbReference>
<comment type="function">
    <text evidence="3">The electron transfer flavoprotein serves as a specific electron acceptor for other dehydrogenases. It transfers the electrons to the main respiratory chain via ETF-ubiquinone oxidoreductase (ETF dehydrogenase).</text>
</comment>
<dbReference type="SUPFAM" id="SSF52402">
    <property type="entry name" value="Adenine nucleotide alpha hydrolases-like"/>
    <property type="match status" value="1"/>
</dbReference>
<feature type="binding site" evidence="4">
    <location>
        <begin position="243"/>
        <end position="244"/>
    </location>
    <ligand>
        <name>FAD</name>
        <dbReference type="ChEBI" id="CHEBI:57692"/>
    </ligand>
</feature>
<keyword evidence="4" id="KW-0274">FAD</keyword>
<evidence type="ECO:0000313" key="8">
    <source>
        <dbReference type="Proteomes" id="UP000577956"/>
    </source>
</evidence>
<keyword evidence="4" id="KW-0285">Flavoprotein</keyword>
<dbReference type="EMBL" id="JACCBK010000001">
    <property type="protein sequence ID" value="NYD87198.1"/>
    <property type="molecule type" value="Genomic_DNA"/>
</dbReference>
<dbReference type="InterPro" id="IPR014729">
    <property type="entry name" value="Rossmann-like_a/b/a_fold"/>
</dbReference>
<dbReference type="PANTHER" id="PTHR43153">
    <property type="entry name" value="ELECTRON TRANSFER FLAVOPROTEIN ALPHA"/>
    <property type="match status" value="1"/>
</dbReference>
<comment type="similarity">
    <text evidence="1">Belongs to the ETF alpha-subunit/FixB family.</text>
</comment>
<dbReference type="Proteomes" id="UP000577956">
    <property type="component" value="Unassembled WGS sequence"/>
</dbReference>
<dbReference type="GO" id="GO:0050660">
    <property type="term" value="F:flavin adenine dinucleotide binding"/>
    <property type="evidence" value="ECO:0007669"/>
    <property type="project" value="InterPro"/>
</dbReference>
<dbReference type="InterPro" id="IPR029035">
    <property type="entry name" value="DHS-like_NAD/FAD-binding_dom"/>
</dbReference>
<evidence type="ECO:0000313" key="6">
    <source>
        <dbReference type="EMBL" id="GIG33978.1"/>
    </source>
</evidence>
<evidence type="ECO:0000256" key="1">
    <source>
        <dbReference type="ARBA" id="ARBA00005817"/>
    </source>
</evidence>
<dbReference type="InterPro" id="IPR014731">
    <property type="entry name" value="ETF_asu_C"/>
</dbReference>
<evidence type="ECO:0000313" key="9">
    <source>
        <dbReference type="Proteomes" id="UP000618382"/>
    </source>
</evidence>
<dbReference type="GO" id="GO:0033539">
    <property type="term" value="P:fatty acid beta-oxidation using acyl-CoA dehydrogenase"/>
    <property type="evidence" value="ECO:0007669"/>
    <property type="project" value="TreeGrafter"/>
</dbReference>
<dbReference type="Gene3D" id="3.40.50.620">
    <property type="entry name" value="HUPs"/>
    <property type="match status" value="1"/>
</dbReference>
<dbReference type="SMART" id="SM00893">
    <property type="entry name" value="ETF"/>
    <property type="match status" value="1"/>
</dbReference>
<comment type="subunit">
    <text evidence="2">Heterodimer of an alpha and a beta subunit.</text>
</comment>
<dbReference type="SUPFAM" id="SSF52467">
    <property type="entry name" value="DHS-like NAD/FAD-binding domain"/>
    <property type="match status" value="1"/>
</dbReference>
<feature type="binding site" evidence="4">
    <location>
        <begin position="257"/>
        <end position="261"/>
    </location>
    <ligand>
        <name>FAD</name>
        <dbReference type="ChEBI" id="CHEBI:57692"/>
    </ligand>
</feature>
<keyword evidence="9" id="KW-1185">Reference proteome</keyword>
<accession>A0A7Y9JXX0</accession>
<evidence type="ECO:0000256" key="2">
    <source>
        <dbReference type="ARBA" id="ARBA00011355"/>
    </source>
</evidence>
<dbReference type="GO" id="GO:0009055">
    <property type="term" value="F:electron transfer activity"/>
    <property type="evidence" value="ECO:0007669"/>
    <property type="project" value="InterPro"/>
</dbReference>
<reference evidence="6 9" key="2">
    <citation type="submission" date="2021-01" db="EMBL/GenBank/DDBJ databases">
        <title>Whole genome shotgun sequence of Cellulomonas oligotrophica NBRC 109435.</title>
        <authorList>
            <person name="Komaki H."/>
            <person name="Tamura T."/>
        </authorList>
    </citation>
    <scope>NUCLEOTIDE SEQUENCE [LARGE SCALE GENOMIC DNA]</scope>
    <source>
        <strain evidence="6 9">NBRC 109435</strain>
    </source>
</reference>
<reference evidence="7 8" key="1">
    <citation type="submission" date="2020-07" db="EMBL/GenBank/DDBJ databases">
        <title>Sequencing the genomes of 1000 actinobacteria strains.</title>
        <authorList>
            <person name="Klenk H.-P."/>
        </authorList>
    </citation>
    <scope>NUCLEOTIDE SEQUENCE [LARGE SCALE GENOMIC DNA]</scope>
    <source>
        <strain evidence="7 8">DSM 24482</strain>
    </source>
</reference>
<comment type="cofactor">
    <cofactor evidence="4">
        <name>FAD</name>
        <dbReference type="ChEBI" id="CHEBI:57692"/>
    </cofactor>
    <text evidence="4">Binds 1 FAD per dimer.</text>
</comment>
<dbReference type="AlphaFoldDB" id="A0A7Y9JXX0"/>
<feature type="binding site" evidence="4">
    <location>
        <begin position="274"/>
        <end position="281"/>
    </location>
    <ligand>
        <name>FAD</name>
        <dbReference type="ChEBI" id="CHEBI:57692"/>
    </ligand>
</feature>
<name>A0A7Y9JXX0_9CELL</name>
<dbReference type="Proteomes" id="UP000618382">
    <property type="component" value="Unassembled WGS sequence"/>
</dbReference>
<dbReference type="RefSeq" id="WP_140459644.1">
    <property type="nucleotide sequence ID" value="NZ_BAABFI010000009.1"/>
</dbReference>
<evidence type="ECO:0000259" key="5">
    <source>
        <dbReference type="SMART" id="SM00893"/>
    </source>
</evidence>
<proteinExistence type="inferred from homology"/>
<organism evidence="7 8">
    <name type="scientific">Cellulomonas oligotrophica</name>
    <dbReference type="NCBI Taxonomy" id="931536"/>
    <lineage>
        <taxon>Bacteria</taxon>
        <taxon>Bacillati</taxon>
        <taxon>Actinomycetota</taxon>
        <taxon>Actinomycetes</taxon>
        <taxon>Micrococcales</taxon>
        <taxon>Cellulomonadaceae</taxon>
        <taxon>Cellulomonas</taxon>
    </lineage>
</organism>
<dbReference type="Pfam" id="PF00766">
    <property type="entry name" value="ETF_alpha"/>
    <property type="match status" value="1"/>
</dbReference>
<evidence type="ECO:0000256" key="4">
    <source>
        <dbReference type="PIRSR" id="PIRSR000089-1"/>
    </source>
</evidence>
<evidence type="ECO:0000256" key="3">
    <source>
        <dbReference type="ARBA" id="ARBA00025649"/>
    </source>
</evidence>
<sequence>MTPTERTHAGPVLVLVDHRDGIVVDTALELLTVARTLGTVHALWRGDHPDDGAIRTLGAHGAEIVHHLAAPHAGAELPAVVAHELGGVAESALANTVLLSSSTRHKEVAARTALTLGAGLVVDAVAVRRGADAQIEATVHAFAATWAARVEVARPRAVIAMTAGAVTPSPVQEALVPEVRPHDSGGAADVHGVRLLERTPRPTSHGPDLASARVVVAGGRGTEGDFSAVRELADVLGGAVGSTRVATDEGWIGAETQIGQTGVAVAPALYIGAGVSGAVHHRSGMQSAGTIVAINTDPEAPIFELADFGVVGDLSTVLPQLTAELRRRRA</sequence>
<gene>
    <name evidence="7" type="ORF">BKA21_002747</name>
    <name evidence="6" type="ORF">Col01nite_31370</name>
</gene>
<protein>
    <submittedName>
        <fullName evidence="7">Electron transfer flavoprotein alpha subunit</fullName>
    </submittedName>
    <submittedName>
        <fullName evidence="6">Electron transfer flavoprotein subunit alpha</fullName>
    </submittedName>
</protein>
<feature type="binding site" evidence="4">
    <location>
        <position position="220"/>
    </location>
    <ligand>
        <name>FAD</name>
        <dbReference type="ChEBI" id="CHEBI:57692"/>
    </ligand>
</feature>
<dbReference type="InterPro" id="IPR001308">
    <property type="entry name" value="ETF_a/FixB"/>
</dbReference>
<comment type="caution">
    <text evidence="7">The sequence shown here is derived from an EMBL/GenBank/DDBJ whole genome shotgun (WGS) entry which is preliminary data.</text>
</comment>
<feature type="binding site" evidence="4">
    <location>
        <position position="295"/>
    </location>
    <ligand>
        <name>FAD</name>
        <dbReference type="ChEBI" id="CHEBI:57692"/>
    </ligand>
</feature>
<evidence type="ECO:0000313" key="7">
    <source>
        <dbReference type="EMBL" id="NYD87198.1"/>
    </source>
</evidence>
<feature type="domain" description="Electron transfer flavoprotein alpha/beta-subunit N-terminal" evidence="5">
    <location>
        <begin position="12"/>
        <end position="195"/>
    </location>
</feature>
<dbReference type="InterPro" id="IPR014730">
    <property type="entry name" value="ETF_a/b_N"/>
</dbReference>
<dbReference type="Gene3D" id="3.40.50.1220">
    <property type="entry name" value="TPP-binding domain"/>
    <property type="match status" value="1"/>
</dbReference>